<evidence type="ECO:0000313" key="1">
    <source>
        <dbReference type="EMBL" id="MDT9681048.1"/>
    </source>
</evidence>
<organism evidence="1 2">
    <name type="scientific">Streptomyces tamarix</name>
    <dbReference type="NCBI Taxonomy" id="3078565"/>
    <lineage>
        <taxon>Bacteria</taxon>
        <taxon>Bacillati</taxon>
        <taxon>Actinomycetota</taxon>
        <taxon>Actinomycetes</taxon>
        <taxon>Kitasatosporales</taxon>
        <taxon>Streptomycetaceae</taxon>
        <taxon>Streptomyces</taxon>
    </lineage>
</organism>
<dbReference type="Proteomes" id="UP001250181">
    <property type="component" value="Unassembled WGS sequence"/>
</dbReference>
<keyword evidence="2" id="KW-1185">Reference proteome</keyword>
<sequence length="44" mass="4440">MPQHGPRLAAADLEQPGPAVGFVADFQMYLAADLNGGGQAGTAQ</sequence>
<gene>
    <name evidence="1" type="ORF">RND61_02990</name>
</gene>
<protein>
    <submittedName>
        <fullName evidence="1">Uncharacterized protein</fullName>
    </submittedName>
</protein>
<comment type="caution">
    <text evidence="1">The sequence shown here is derived from an EMBL/GenBank/DDBJ whole genome shotgun (WGS) entry which is preliminary data.</text>
</comment>
<dbReference type="RefSeq" id="WP_315876038.1">
    <property type="nucleotide sequence ID" value="NZ_JAWCTQ010000002.1"/>
</dbReference>
<evidence type="ECO:0000313" key="2">
    <source>
        <dbReference type="Proteomes" id="UP001250181"/>
    </source>
</evidence>
<reference evidence="1 2" key="1">
    <citation type="submission" date="2023-09" db="EMBL/GenBank/DDBJ databases">
        <title>Streptomyces sp. nov.: A antagonism against Alternaria gaisen Producing Streptochlin, Isolated from Tamarix root soil.</title>
        <authorList>
            <person name="Chen Y."/>
        </authorList>
    </citation>
    <scope>NUCLEOTIDE SEQUENCE [LARGE SCALE GENOMIC DNA]</scope>
    <source>
        <strain evidence="1 2">TRM76323</strain>
    </source>
</reference>
<dbReference type="EMBL" id="JAWCTQ010000002">
    <property type="protein sequence ID" value="MDT9681048.1"/>
    <property type="molecule type" value="Genomic_DNA"/>
</dbReference>
<accession>A0ABU3QE70</accession>
<proteinExistence type="predicted"/>
<name>A0ABU3QE70_9ACTN</name>